<dbReference type="SUPFAM" id="SSF75217">
    <property type="entry name" value="alpha/beta knot"/>
    <property type="match status" value="1"/>
</dbReference>
<dbReference type="STRING" id="1605367.AFM12_16830"/>
<dbReference type="GO" id="GO:0005829">
    <property type="term" value="C:cytosol"/>
    <property type="evidence" value="ECO:0007669"/>
    <property type="project" value="TreeGrafter"/>
</dbReference>
<keyword evidence="2 5" id="KW-0808">Transferase</keyword>
<dbReference type="Gene3D" id="3.30.1330.30">
    <property type="match status" value="1"/>
</dbReference>
<dbReference type="AlphaFoldDB" id="A0A0P7C0U4"/>
<dbReference type="EMBL" id="LGTQ01000013">
    <property type="protein sequence ID" value="KPM46901.1"/>
    <property type="molecule type" value="Genomic_DNA"/>
</dbReference>
<dbReference type="GO" id="GO:0006396">
    <property type="term" value="P:RNA processing"/>
    <property type="evidence" value="ECO:0007669"/>
    <property type="project" value="InterPro"/>
</dbReference>
<keyword evidence="1 5" id="KW-0489">Methyltransferase</keyword>
<dbReference type="CDD" id="cd18103">
    <property type="entry name" value="SpoU-like_RlmB"/>
    <property type="match status" value="1"/>
</dbReference>
<dbReference type="InterPro" id="IPR004441">
    <property type="entry name" value="rRNA_MeTrfase_TrmH"/>
</dbReference>
<dbReference type="NCBIfam" id="TIGR00186">
    <property type="entry name" value="rRNA_methyl_3"/>
    <property type="match status" value="1"/>
</dbReference>
<dbReference type="SMART" id="SM00967">
    <property type="entry name" value="SpoU_sub_bind"/>
    <property type="match status" value="1"/>
</dbReference>
<dbReference type="PANTHER" id="PTHR46429:SF1">
    <property type="entry name" value="23S RRNA (GUANOSINE-2'-O-)-METHYLTRANSFERASE RLMB"/>
    <property type="match status" value="1"/>
</dbReference>
<name>A0A0P7C0U4_9BACT</name>
<dbReference type="InterPro" id="IPR029026">
    <property type="entry name" value="tRNA_m1G_MTases_N"/>
</dbReference>
<dbReference type="InterPro" id="IPR001537">
    <property type="entry name" value="SpoU_MeTrfase"/>
</dbReference>
<dbReference type="InterPro" id="IPR029064">
    <property type="entry name" value="Ribosomal_eL30-like_sf"/>
</dbReference>
<sequence>MENRKHHGVKGGGPKRKFHKPAPKVNPEDFVFGIQSVLELLRSEKDIEKILVHKDSNHEDIETLARQRRVFIQRVPSERLNRITGKNHQGVIAFVSSVNYALLSNVVAEAYEKGKTPLILILDRITDVRNFGAISRTAEACGVDALVIPTRGAAQINSDAMKTSSGALSFIPVCKENDLTLAIEGLQNSGFRVIGCTEKTSDVYSAHELNGPLAIVMGSEEDGISESILRKCDMLGSIPMLGKVGSLNVSVAAGVMLYEVIRQRGEAES</sequence>
<organism evidence="5 6">
    <name type="scientific">Jiulongibacter sediminis</name>
    <dbReference type="NCBI Taxonomy" id="1605367"/>
    <lineage>
        <taxon>Bacteria</taxon>
        <taxon>Pseudomonadati</taxon>
        <taxon>Bacteroidota</taxon>
        <taxon>Cytophagia</taxon>
        <taxon>Cytophagales</taxon>
        <taxon>Leadbetterellaceae</taxon>
        <taxon>Jiulongibacter</taxon>
    </lineage>
</organism>
<dbReference type="SUPFAM" id="SSF55315">
    <property type="entry name" value="L30e-like"/>
    <property type="match status" value="1"/>
</dbReference>
<dbReference type="OrthoDB" id="9794400at2"/>
<evidence type="ECO:0000313" key="6">
    <source>
        <dbReference type="Proteomes" id="UP000050454"/>
    </source>
</evidence>
<evidence type="ECO:0000313" key="5">
    <source>
        <dbReference type="EMBL" id="KPM46901.1"/>
    </source>
</evidence>
<accession>A0A0P7C0U4</accession>
<dbReference type="Pfam" id="PF08032">
    <property type="entry name" value="SpoU_sub_bind"/>
    <property type="match status" value="1"/>
</dbReference>
<evidence type="ECO:0000256" key="2">
    <source>
        <dbReference type="ARBA" id="ARBA00022679"/>
    </source>
</evidence>
<dbReference type="PANTHER" id="PTHR46429">
    <property type="entry name" value="23S RRNA (GUANOSINE-2'-O-)-METHYLTRANSFERASE RLMB"/>
    <property type="match status" value="1"/>
</dbReference>
<dbReference type="GO" id="GO:0008173">
    <property type="term" value="F:RNA methyltransferase activity"/>
    <property type="evidence" value="ECO:0007669"/>
    <property type="project" value="InterPro"/>
</dbReference>
<gene>
    <name evidence="5" type="ORF">AFM12_16830</name>
</gene>
<dbReference type="Proteomes" id="UP000050454">
    <property type="component" value="Unassembled WGS sequence"/>
</dbReference>
<proteinExistence type="predicted"/>
<dbReference type="InterPro" id="IPR029028">
    <property type="entry name" value="Alpha/beta_knot_MTases"/>
</dbReference>
<keyword evidence="6" id="KW-1185">Reference proteome</keyword>
<protein>
    <submittedName>
        <fullName evidence="5">RNA methyltransferase</fullName>
    </submittedName>
</protein>
<dbReference type="GO" id="GO:0003723">
    <property type="term" value="F:RNA binding"/>
    <property type="evidence" value="ECO:0007669"/>
    <property type="project" value="InterPro"/>
</dbReference>
<feature type="region of interest" description="Disordered" evidence="3">
    <location>
        <begin position="1"/>
        <end position="22"/>
    </location>
</feature>
<reference evidence="5 6" key="1">
    <citation type="submission" date="2015-07" db="EMBL/GenBank/DDBJ databases">
        <title>The draft genome sequence of Leadbetterella sp. JN14-9.</title>
        <authorList>
            <person name="Liu Y."/>
            <person name="Du J."/>
            <person name="Shao Z."/>
        </authorList>
    </citation>
    <scope>NUCLEOTIDE SEQUENCE [LARGE SCALE GENOMIC DNA]</scope>
    <source>
        <strain evidence="5 6">JN14-9</strain>
    </source>
</reference>
<comment type="caution">
    <text evidence="5">The sequence shown here is derived from an EMBL/GenBank/DDBJ whole genome shotgun (WGS) entry which is preliminary data.</text>
</comment>
<feature type="domain" description="RNA 2-O ribose methyltransferase substrate binding" evidence="4">
    <location>
        <begin position="30"/>
        <end position="101"/>
    </location>
</feature>
<evidence type="ECO:0000256" key="3">
    <source>
        <dbReference type="SAM" id="MobiDB-lite"/>
    </source>
</evidence>
<evidence type="ECO:0000256" key="1">
    <source>
        <dbReference type="ARBA" id="ARBA00022603"/>
    </source>
</evidence>
<dbReference type="Pfam" id="PF00588">
    <property type="entry name" value="SpoU_methylase"/>
    <property type="match status" value="1"/>
</dbReference>
<dbReference type="PATRIC" id="fig|1605367.3.peg.799"/>
<dbReference type="GO" id="GO:0032259">
    <property type="term" value="P:methylation"/>
    <property type="evidence" value="ECO:0007669"/>
    <property type="project" value="UniProtKB-KW"/>
</dbReference>
<dbReference type="Gene3D" id="3.40.1280.10">
    <property type="match status" value="1"/>
</dbReference>
<dbReference type="RefSeq" id="WP_055150655.1">
    <property type="nucleotide sequence ID" value="NZ_JXSZ01000013.1"/>
</dbReference>
<evidence type="ECO:0000259" key="4">
    <source>
        <dbReference type="SMART" id="SM00967"/>
    </source>
</evidence>
<dbReference type="InterPro" id="IPR013123">
    <property type="entry name" value="SpoU_subst-bd"/>
</dbReference>